<dbReference type="InterPro" id="IPR011055">
    <property type="entry name" value="Dup_hybrid_motif"/>
</dbReference>
<dbReference type="InterPro" id="IPR016047">
    <property type="entry name" value="M23ase_b-sheet_dom"/>
</dbReference>
<dbReference type="Pfam" id="PF01551">
    <property type="entry name" value="Peptidase_M23"/>
    <property type="match status" value="1"/>
</dbReference>
<gene>
    <name evidence="4" type="ORF">EFY79_16365</name>
</gene>
<name>A0A3M9NAC7_9BACT</name>
<dbReference type="SUPFAM" id="SSF51261">
    <property type="entry name" value="Duplicated hybrid motif"/>
    <property type="match status" value="1"/>
</dbReference>
<dbReference type="AlphaFoldDB" id="A0A3M9NAC7"/>
<dbReference type="Gene3D" id="2.70.70.10">
    <property type="entry name" value="Glucose Permease (Domain IIA)"/>
    <property type="match status" value="1"/>
</dbReference>
<dbReference type="CDD" id="cd12797">
    <property type="entry name" value="M23_peptidase"/>
    <property type="match status" value="1"/>
</dbReference>
<evidence type="ECO:0000313" key="4">
    <source>
        <dbReference type="EMBL" id="RNI34267.1"/>
    </source>
</evidence>
<dbReference type="EMBL" id="RJJR01000014">
    <property type="protein sequence ID" value="RNI34267.1"/>
    <property type="molecule type" value="Genomic_DNA"/>
</dbReference>
<keyword evidence="2" id="KW-1133">Transmembrane helix</keyword>
<accession>A0A3M9NAC7</accession>
<dbReference type="PANTHER" id="PTHR21666">
    <property type="entry name" value="PEPTIDASE-RELATED"/>
    <property type="match status" value="1"/>
</dbReference>
<evidence type="ECO:0000256" key="2">
    <source>
        <dbReference type="SAM" id="Phobius"/>
    </source>
</evidence>
<dbReference type="RefSeq" id="WP_123121808.1">
    <property type="nucleotide sequence ID" value="NZ_RJJR01000014.1"/>
</dbReference>
<evidence type="ECO:0000259" key="3">
    <source>
        <dbReference type="Pfam" id="PF01551"/>
    </source>
</evidence>
<proteinExistence type="predicted"/>
<dbReference type="InterPro" id="IPR050570">
    <property type="entry name" value="Cell_wall_metabolism_enzyme"/>
</dbReference>
<dbReference type="PANTHER" id="PTHR21666:SF289">
    <property type="entry name" value="L-ALA--D-GLU ENDOPEPTIDASE"/>
    <property type="match status" value="1"/>
</dbReference>
<dbReference type="OrthoDB" id="9810477at2"/>
<dbReference type="FunFam" id="2.70.70.10:FF:000006">
    <property type="entry name" value="M23 family peptidase"/>
    <property type="match status" value="1"/>
</dbReference>
<keyword evidence="2" id="KW-0472">Membrane</keyword>
<feature type="transmembrane region" description="Helical" evidence="2">
    <location>
        <begin position="36"/>
        <end position="55"/>
    </location>
</feature>
<organism evidence="4 5">
    <name type="scientific">Hanamia caeni</name>
    <dbReference type="NCBI Taxonomy" id="2294116"/>
    <lineage>
        <taxon>Bacteria</taxon>
        <taxon>Pseudomonadati</taxon>
        <taxon>Bacteroidota</taxon>
        <taxon>Chitinophagia</taxon>
        <taxon>Chitinophagales</taxon>
        <taxon>Chitinophagaceae</taxon>
        <taxon>Hanamia</taxon>
    </lineage>
</organism>
<comment type="caution">
    <text evidence="4">The sequence shown here is derived from an EMBL/GenBank/DDBJ whole genome shotgun (WGS) entry which is preliminary data.</text>
</comment>
<protein>
    <submittedName>
        <fullName evidence="4">M23 family metallopeptidase</fullName>
    </submittedName>
</protein>
<dbReference type="Proteomes" id="UP000267223">
    <property type="component" value="Unassembled WGS sequence"/>
</dbReference>
<keyword evidence="2" id="KW-0812">Transmembrane</keyword>
<keyword evidence="1" id="KW-0732">Signal</keyword>
<evidence type="ECO:0000313" key="5">
    <source>
        <dbReference type="Proteomes" id="UP000267223"/>
    </source>
</evidence>
<dbReference type="GO" id="GO:0004222">
    <property type="term" value="F:metalloendopeptidase activity"/>
    <property type="evidence" value="ECO:0007669"/>
    <property type="project" value="TreeGrafter"/>
</dbReference>
<reference evidence="4 5" key="1">
    <citation type="submission" date="2018-11" db="EMBL/GenBank/DDBJ databases">
        <title>Draft genome sequence of Ferruginibacter sp. BO-59.</title>
        <authorList>
            <person name="Im W.T."/>
        </authorList>
    </citation>
    <scope>NUCLEOTIDE SEQUENCE [LARGE SCALE GENOMIC DNA]</scope>
    <source>
        <strain evidence="4 5">BO-59</strain>
    </source>
</reference>
<keyword evidence="5" id="KW-1185">Reference proteome</keyword>
<feature type="domain" description="M23ase beta-sheet core" evidence="3">
    <location>
        <begin position="178"/>
        <end position="272"/>
    </location>
</feature>
<evidence type="ECO:0000256" key="1">
    <source>
        <dbReference type="ARBA" id="ARBA00022729"/>
    </source>
</evidence>
<sequence length="279" mass="30546">MKRKSEKTTILFVNKNAQAFKPIQVSSGLILHWKKYIAGIIVSFAVLLGAVVYLISLQNEQVQKQLFLSNRIHYIRSTFSGVDTSAMKEKFLKIDKELSGINEFLKARGIKPVVKGGEGGESDDAVLSGDEISDFYIKYLNRLSYDFSHTPLGLPSYGRITSTFGHRENPFGGANVETHKGLDIAGPFGSPVKAMAVGTVEFAGTRGGFGNCIMLKHANGFETLYGHLSQIMVRVGQKVSIGQVIGKIGSTGRSTGPHLHYEIHKNGQKINPQSFLTLK</sequence>